<feature type="transmembrane region" description="Helical" evidence="8">
    <location>
        <begin position="326"/>
        <end position="348"/>
    </location>
</feature>
<accession>A0A8S1J5X5</accession>
<feature type="transmembrane region" description="Helical" evidence="8">
    <location>
        <begin position="198"/>
        <end position="221"/>
    </location>
</feature>
<dbReference type="Gene3D" id="1.10.3430.10">
    <property type="entry name" value="Ammonium transporter AmtB like domains"/>
    <property type="match status" value="1"/>
</dbReference>
<dbReference type="InterPro" id="IPR024041">
    <property type="entry name" value="NH4_transpt_AmtB-like_dom"/>
</dbReference>
<feature type="transmembrane region" description="Helical" evidence="8">
    <location>
        <begin position="118"/>
        <end position="140"/>
    </location>
</feature>
<sequence>MVTVHRNEEGRQGQLSTDLDILWLLFGAYLVFFMQCGFALLEAGSVRAKNTKNILLKNVLDTSLGSLVWWAWGFPFAYGENGDHPNEFIGGTNLFMSNSNDVSPRDDEVGFNNANRYFAFWLFTWAFATTATTIVSGAVAERCQFRAYVIYTIVLTGFVYPIVVHWAWSTEGWLSPFRVNGDGEKDIVFSDTVGLIDFAGSGVVHMTGGAAALMAATVLGARYGRFSAEGKPIGLPGQSVALATLGVFILWFGWYGFNPVSTAAFYESMYVASKCAVTTTLAASAGCSTVLTIHILMNGTPDVLPALNGILAGLVSITAGCSVVEPYGAVLIGMIGGAVYKAASAALLRLRIDDPLDAGPVHFFGGVWGVLSVGFFATPANLRNAYGVDVPMSEDSAGLFYGGNGKQLGVQILAVVAIAAWSCSISLMMFLVLKHYGVLRVPQDEEITGLDVSQHSGGPRFQVNDQDGVKMVLGRRSLTGTHVSSPLSPS</sequence>
<evidence type="ECO:0000256" key="8">
    <source>
        <dbReference type="RuleBase" id="RU362002"/>
    </source>
</evidence>
<feature type="transmembrane region" description="Helical" evidence="8">
    <location>
        <begin position="21"/>
        <end position="42"/>
    </location>
</feature>
<dbReference type="GO" id="GO:0008519">
    <property type="term" value="F:ammonium channel activity"/>
    <property type="evidence" value="ECO:0007669"/>
    <property type="project" value="InterPro"/>
</dbReference>
<name>A0A8S1J5X5_9CHLO</name>
<dbReference type="GO" id="GO:0097272">
    <property type="term" value="P:ammonium homeostasis"/>
    <property type="evidence" value="ECO:0007669"/>
    <property type="project" value="TreeGrafter"/>
</dbReference>
<keyword evidence="4 8" id="KW-0812">Transmembrane</keyword>
<dbReference type="GO" id="GO:0005886">
    <property type="term" value="C:plasma membrane"/>
    <property type="evidence" value="ECO:0007669"/>
    <property type="project" value="UniProtKB-SubCell"/>
</dbReference>
<dbReference type="SUPFAM" id="SSF111352">
    <property type="entry name" value="Ammonium transporter"/>
    <property type="match status" value="1"/>
</dbReference>
<evidence type="ECO:0000259" key="9">
    <source>
        <dbReference type="Pfam" id="PF00909"/>
    </source>
</evidence>
<comment type="caution">
    <text evidence="10">The sequence shown here is derived from an EMBL/GenBank/DDBJ whole genome shotgun (WGS) entry which is preliminary data.</text>
</comment>
<evidence type="ECO:0000256" key="1">
    <source>
        <dbReference type="ARBA" id="ARBA00004141"/>
    </source>
</evidence>
<feature type="transmembrane region" description="Helical" evidence="8">
    <location>
        <begin position="147"/>
        <end position="168"/>
    </location>
</feature>
<dbReference type="Proteomes" id="UP000708148">
    <property type="component" value="Unassembled WGS sequence"/>
</dbReference>
<dbReference type="FunFam" id="1.10.3430.10:FF:000008">
    <property type="entry name" value="Ammonium transporter"/>
    <property type="match status" value="1"/>
</dbReference>
<feature type="transmembrane region" description="Helical" evidence="8">
    <location>
        <begin position="408"/>
        <end position="433"/>
    </location>
</feature>
<reference evidence="10" key="1">
    <citation type="submission" date="2020-12" db="EMBL/GenBank/DDBJ databases">
        <authorList>
            <person name="Iha C."/>
        </authorList>
    </citation>
    <scope>NUCLEOTIDE SEQUENCE</scope>
</reference>
<keyword evidence="3 8" id="KW-0813">Transport</keyword>
<comment type="subcellular location">
    <subcellularLocation>
        <location evidence="8">Cell membrane</location>
        <topology evidence="8">Multi-pass membrane protein</topology>
    </subcellularLocation>
    <subcellularLocation>
        <location evidence="1">Membrane</location>
        <topology evidence="1">Multi-pass membrane protein</topology>
    </subcellularLocation>
</comment>
<evidence type="ECO:0000256" key="6">
    <source>
        <dbReference type="ARBA" id="ARBA00023136"/>
    </source>
</evidence>
<feature type="transmembrane region" description="Helical" evidence="8">
    <location>
        <begin position="303"/>
        <end position="320"/>
    </location>
</feature>
<dbReference type="Pfam" id="PF00909">
    <property type="entry name" value="Ammonium_transp"/>
    <property type="match status" value="1"/>
</dbReference>
<dbReference type="InterPro" id="IPR001905">
    <property type="entry name" value="Ammonium_transpt"/>
</dbReference>
<keyword evidence="7 8" id="KW-0924">Ammonia transport</keyword>
<dbReference type="InterPro" id="IPR029020">
    <property type="entry name" value="Ammonium/urea_transptr"/>
</dbReference>
<comment type="similarity">
    <text evidence="2 8">Belongs to the ammonia transporter channel (TC 1.A.11.2) family.</text>
</comment>
<evidence type="ECO:0000313" key="10">
    <source>
        <dbReference type="EMBL" id="CAD7698915.1"/>
    </source>
</evidence>
<evidence type="ECO:0000256" key="7">
    <source>
        <dbReference type="ARBA" id="ARBA00023177"/>
    </source>
</evidence>
<feature type="transmembrane region" description="Helical" evidence="8">
    <location>
        <begin position="233"/>
        <end position="257"/>
    </location>
</feature>
<dbReference type="AlphaFoldDB" id="A0A8S1J5X5"/>
<organism evidence="10 11">
    <name type="scientific">Ostreobium quekettii</name>
    <dbReference type="NCBI Taxonomy" id="121088"/>
    <lineage>
        <taxon>Eukaryota</taxon>
        <taxon>Viridiplantae</taxon>
        <taxon>Chlorophyta</taxon>
        <taxon>core chlorophytes</taxon>
        <taxon>Ulvophyceae</taxon>
        <taxon>TCBD clade</taxon>
        <taxon>Bryopsidales</taxon>
        <taxon>Ostreobineae</taxon>
        <taxon>Ostreobiaceae</taxon>
        <taxon>Ostreobium</taxon>
    </lineage>
</organism>
<feature type="transmembrane region" description="Helical" evidence="8">
    <location>
        <begin position="277"/>
        <end position="296"/>
    </location>
</feature>
<dbReference type="OrthoDB" id="534912at2759"/>
<keyword evidence="6 8" id="KW-0472">Membrane</keyword>
<feature type="domain" description="Ammonium transporter AmtB-like" evidence="9">
    <location>
        <begin position="23"/>
        <end position="456"/>
    </location>
</feature>
<dbReference type="NCBIfam" id="TIGR00836">
    <property type="entry name" value="amt"/>
    <property type="match status" value="1"/>
</dbReference>
<gene>
    <name evidence="10" type="ORF">OSTQU699_LOCUS4274</name>
</gene>
<evidence type="ECO:0000256" key="2">
    <source>
        <dbReference type="ARBA" id="ARBA00005887"/>
    </source>
</evidence>
<feature type="transmembrane region" description="Helical" evidence="8">
    <location>
        <begin position="360"/>
        <end position="382"/>
    </location>
</feature>
<evidence type="ECO:0000256" key="5">
    <source>
        <dbReference type="ARBA" id="ARBA00022989"/>
    </source>
</evidence>
<evidence type="ECO:0000313" key="11">
    <source>
        <dbReference type="Proteomes" id="UP000708148"/>
    </source>
</evidence>
<dbReference type="EMBL" id="CAJHUC010000916">
    <property type="protein sequence ID" value="CAD7698915.1"/>
    <property type="molecule type" value="Genomic_DNA"/>
</dbReference>
<dbReference type="PANTHER" id="PTHR11730">
    <property type="entry name" value="AMMONIUM TRANSPORTER"/>
    <property type="match status" value="1"/>
</dbReference>
<evidence type="ECO:0000256" key="3">
    <source>
        <dbReference type="ARBA" id="ARBA00022448"/>
    </source>
</evidence>
<keyword evidence="11" id="KW-1185">Reference proteome</keyword>
<dbReference type="PANTHER" id="PTHR11730:SF6">
    <property type="entry name" value="AMMONIUM TRANSPORTER"/>
    <property type="match status" value="1"/>
</dbReference>
<evidence type="ECO:0000256" key="4">
    <source>
        <dbReference type="ARBA" id="ARBA00022692"/>
    </source>
</evidence>
<proteinExistence type="inferred from homology"/>
<protein>
    <recommendedName>
        <fullName evidence="8">Ammonium transporter</fullName>
    </recommendedName>
</protein>
<keyword evidence="5 8" id="KW-1133">Transmembrane helix</keyword>